<keyword evidence="2" id="KW-0808">Transferase</keyword>
<reference evidence="7 8" key="1">
    <citation type="submission" date="2016-06" db="EMBL/GenBank/DDBJ databases">
        <title>Genome sequence of endosymbiont of Candidatus Endolucinida thiodiazotropha.</title>
        <authorList>
            <person name="Poehlein A."/>
            <person name="Koenig S."/>
            <person name="Heiden S.E."/>
            <person name="Thuermer A."/>
            <person name="Voget S."/>
            <person name="Daniel R."/>
            <person name="Markert S."/>
            <person name="Gros O."/>
            <person name="Schweder T."/>
        </authorList>
    </citation>
    <scope>NUCLEOTIDE SEQUENCE [LARGE SCALE GENOMIC DNA]</scope>
    <source>
        <strain evidence="7 8">COS</strain>
    </source>
</reference>
<evidence type="ECO:0000313" key="8">
    <source>
        <dbReference type="Proteomes" id="UP000094769"/>
    </source>
</evidence>
<dbReference type="Proteomes" id="UP000094769">
    <property type="component" value="Unassembled WGS sequence"/>
</dbReference>
<proteinExistence type="inferred from homology"/>
<name>A0A7Z0VJH4_9GAMM</name>
<keyword evidence="8" id="KW-1185">Reference proteome</keyword>
<dbReference type="Pfam" id="PF00294">
    <property type="entry name" value="PfkB"/>
    <property type="match status" value="1"/>
</dbReference>
<dbReference type="PANTHER" id="PTHR43085:SF1">
    <property type="entry name" value="PSEUDOURIDINE KINASE-RELATED"/>
    <property type="match status" value="1"/>
</dbReference>
<evidence type="ECO:0000256" key="1">
    <source>
        <dbReference type="ARBA" id="ARBA00010688"/>
    </source>
</evidence>
<dbReference type="SUPFAM" id="SSF53613">
    <property type="entry name" value="Ribokinase-like"/>
    <property type="match status" value="1"/>
</dbReference>
<dbReference type="GO" id="GO:0016301">
    <property type="term" value="F:kinase activity"/>
    <property type="evidence" value="ECO:0007669"/>
    <property type="project" value="UniProtKB-KW"/>
</dbReference>
<comment type="caution">
    <text evidence="7">The sequence shown here is derived from an EMBL/GenBank/DDBJ whole genome shotgun (WGS) entry which is preliminary data.</text>
</comment>
<keyword evidence="3" id="KW-0547">Nucleotide-binding</keyword>
<keyword evidence="5" id="KW-0067">ATP-binding</keyword>
<dbReference type="Gene3D" id="3.40.1190.20">
    <property type="match status" value="1"/>
</dbReference>
<evidence type="ECO:0000256" key="3">
    <source>
        <dbReference type="ARBA" id="ARBA00022741"/>
    </source>
</evidence>
<keyword evidence="4 7" id="KW-0418">Kinase</keyword>
<comment type="similarity">
    <text evidence="1">Belongs to the carbohydrate kinase PfkB family.</text>
</comment>
<dbReference type="InterPro" id="IPR011611">
    <property type="entry name" value="PfkB_dom"/>
</dbReference>
<dbReference type="InterPro" id="IPR050306">
    <property type="entry name" value="PfkB_Carbo_kinase"/>
</dbReference>
<organism evidence="7 8">
    <name type="scientific">Candidatus Thiodiazotropha endolucinida</name>
    <dbReference type="NCBI Taxonomy" id="1655433"/>
    <lineage>
        <taxon>Bacteria</taxon>
        <taxon>Pseudomonadati</taxon>
        <taxon>Pseudomonadota</taxon>
        <taxon>Gammaproteobacteria</taxon>
        <taxon>Chromatiales</taxon>
        <taxon>Sedimenticolaceae</taxon>
        <taxon>Candidatus Thiodiazotropha</taxon>
    </lineage>
</organism>
<dbReference type="RefSeq" id="WP_069127251.1">
    <property type="nucleotide sequence ID" value="NZ_MARB01000024.1"/>
</dbReference>
<evidence type="ECO:0000259" key="6">
    <source>
        <dbReference type="Pfam" id="PF00294"/>
    </source>
</evidence>
<dbReference type="OrthoDB" id="9779730at2"/>
<dbReference type="EMBL" id="MARB01000024">
    <property type="protein sequence ID" value="ODJ86269.1"/>
    <property type="molecule type" value="Genomic_DNA"/>
</dbReference>
<evidence type="ECO:0000256" key="2">
    <source>
        <dbReference type="ARBA" id="ARBA00022679"/>
    </source>
</evidence>
<dbReference type="PROSITE" id="PS00583">
    <property type="entry name" value="PFKB_KINASES_1"/>
    <property type="match status" value="1"/>
</dbReference>
<dbReference type="GO" id="GO:0005524">
    <property type="term" value="F:ATP binding"/>
    <property type="evidence" value="ECO:0007669"/>
    <property type="project" value="UniProtKB-KW"/>
</dbReference>
<protein>
    <submittedName>
        <fullName evidence="7">Aminoimidazole riboside kinase</fullName>
    </submittedName>
</protein>
<dbReference type="InterPro" id="IPR029056">
    <property type="entry name" value="Ribokinase-like"/>
</dbReference>
<feature type="domain" description="Carbohydrate kinase PfkB" evidence="6">
    <location>
        <begin position="20"/>
        <end position="278"/>
    </location>
</feature>
<dbReference type="CDD" id="cd01167">
    <property type="entry name" value="bac_FRK"/>
    <property type="match status" value="1"/>
</dbReference>
<evidence type="ECO:0000313" key="7">
    <source>
        <dbReference type="EMBL" id="ODJ86269.1"/>
    </source>
</evidence>
<dbReference type="InterPro" id="IPR002173">
    <property type="entry name" value="Carboh/pur_kinase_PfkB_CS"/>
</dbReference>
<accession>A0A7Z0VJH4</accession>
<evidence type="ECO:0000256" key="5">
    <source>
        <dbReference type="ARBA" id="ARBA00022840"/>
    </source>
</evidence>
<dbReference type="PANTHER" id="PTHR43085">
    <property type="entry name" value="HEXOKINASE FAMILY MEMBER"/>
    <property type="match status" value="1"/>
</dbReference>
<gene>
    <name evidence="7" type="ORF">CODIS_34640</name>
</gene>
<dbReference type="AlphaFoldDB" id="A0A7Z0VJH4"/>
<sequence length="294" mass="32563">MANSAIAIFGEVLFDCFPEGERVLGGAPFNVAWHLQAFGRSPLFISRIGSDEEGDVILRSMGQWGMATGCLQRDERHPTGRVTITLEAGEPSYEIVADVAYDFIDAAGVADVQATTLYHGSLGLRNPIAREALNRLKANNPQRIFMDVNLRDPWWQRESVLNWVTEADWVKLNEHELLQLHSESDDLLTTATSFRHQYKLEGLVVTLGERGVLAVAADDHTCEIKPELNLNLVDTVGAGDALTSVLILGLELDWTLQLTLERAQRFASAIVGRRGAVVDDPAFYQSYIDAWQLA</sequence>
<evidence type="ECO:0000256" key="4">
    <source>
        <dbReference type="ARBA" id="ARBA00022777"/>
    </source>
</evidence>